<dbReference type="InterPro" id="IPR001867">
    <property type="entry name" value="OmpR/PhoB-type_DNA-bd"/>
</dbReference>
<dbReference type="InterPro" id="IPR027417">
    <property type="entry name" value="P-loop_NTPase"/>
</dbReference>
<dbReference type="PROSITE" id="PS50005">
    <property type="entry name" value="TPR"/>
    <property type="match status" value="1"/>
</dbReference>
<dbReference type="InterPro" id="IPR036388">
    <property type="entry name" value="WH-like_DNA-bd_sf"/>
</dbReference>
<protein>
    <submittedName>
        <fullName evidence="8">BTAD domain-containing putative transcriptional regulator</fullName>
    </submittedName>
</protein>
<dbReference type="PRINTS" id="PR00364">
    <property type="entry name" value="DISEASERSIST"/>
</dbReference>
<dbReference type="SUPFAM" id="SSF46894">
    <property type="entry name" value="C-terminal effector domain of the bipartite response regulators"/>
    <property type="match status" value="1"/>
</dbReference>
<dbReference type="InterPro" id="IPR019734">
    <property type="entry name" value="TPR_rpt"/>
</dbReference>
<reference evidence="8" key="1">
    <citation type="submission" date="2022-11" db="EMBL/GenBank/DDBJ databases">
        <authorList>
            <person name="Mo P."/>
        </authorList>
    </citation>
    <scope>NUCLEOTIDE SEQUENCE</scope>
    <source>
        <strain evidence="8">HUAS 11-8</strain>
    </source>
</reference>
<evidence type="ECO:0000313" key="8">
    <source>
        <dbReference type="EMBL" id="WAL66216.1"/>
    </source>
</evidence>
<proteinExistence type="inferred from homology"/>
<dbReference type="InterPro" id="IPR005158">
    <property type="entry name" value="BTAD"/>
</dbReference>
<dbReference type="PANTHER" id="PTHR35807:SF1">
    <property type="entry name" value="TRANSCRIPTIONAL REGULATOR REDD"/>
    <property type="match status" value="1"/>
</dbReference>
<keyword evidence="5" id="KW-0802">TPR repeat</keyword>
<evidence type="ECO:0000256" key="3">
    <source>
        <dbReference type="ARBA" id="ARBA00023125"/>
    </source>
</evidence>
<dbReference type="CDD" id="cd15831">
    <property type="entry name" value="BTAD"/>
    <property type="match status" value="1"/>
</dbReference>
<dbReference type="Proteomes" id="UP001163203">
    <property type="component" value="Chromosome"/>
</dbReference>
<dbReference type="SUPFAM" id="SSF48452">
    <property type="entry name" value="TPR-like"/>
    <property type="match status" value="2"/>
</dbReference>
<name>A0ABY7B1Z0_9PSEU</name>
<dbReference type="Pfam" id="PF00486">
    <property type="entry name" value="Trans_reg_C"/>
    <property type="match status" value="1"/>
</dbReference>
<evidence type="ECO:0000256" key="5">
    <source>
        <dbReference type="PROSITE-ProRule" id="PRU00339"/>
    </source>
</evidence>
<feature type="repeat" description="TPR" evidence="5">
    <location>
        <begin position="816"/>
        <end position="849"/>
    </location>
</feature>
<dbReference type="RefSeq" id="WP_268756354.1">
    <property type="nucleotide sequence ID" value="NZ_CP113836.1"/>
</dbReference>
<evidence type="ECO:0000256" key="2">
    <source>
        <dbReference type="ARBA" id="ARBA00023015"/>
    </source>
</evidence>
<dbReference type="InterPro" id="IPR016032">
    <property type="entry name" value="Sig_transdc_resp-reg_C-effctor"/>
</dbReference>
<dbReference type="Pfam" id="PF03704">
    <property type="entry name" value="BTAD"/>
    <property type="match status" value="1"/>
</dbReference>
<dbReference type="SMART" id="SM00862">
    <property type="entry name" value="Trans_reg_C"/>
    <property type="match status" value="1"/>
</dbReference>
<dbReference type="InterPro" id="IPR003593">
    <property type="entry name" value="AAA+_ATPase"/>
</dbReference>
<dbReference type="Gene3D" id="3.40.50.300">
    <property type="entry name" value="P-loop containing nucleotide triphosphate hydrolases"/>
    <property type="match status" value="1"/>
</dbReference>
<dbReference type="InterPro" id="IPR051677">
    <property type="entry name" value="AfsR-DnrI-RedD_regulator"/>
</dbReference>
<comment type="similarity">
    <text evidence="1">Belongs to the AfsR/DnrI/RedD regulatory family.</text>
</comment>
<evidence type="ECO:0000256" key="4">
    <source>
        <dbReference type="ARBA" id="ARBA00023163"/>
    </source>
</evidence>
<dbReference type="Gene3D" id="1.10.10.10">
    <property type="entry name" value="Winged helix-like DNA-binding domain superfamily/Winged helix DNA-binding domain"/>
    <property type="match status" value="1"/>
</dbReference>
<evidence type="ECO:0000259" key="7">
    <source>
        <dbReference type="PROSITE" id="PS51755"/>
    </source>
</evidence>
<dbReference type="SMART" id="SM00382">
    <property type="entry name" value="AAA"/>
    <property type="match status" value="1"/>
</dbReference>
<dbReference type="PANTHER" id="PTHR35807">
    <property type="entry name" value="TRANSCRIPTIONAL REGULATOR REDD-RELATED"/>
    <property type="match status" value="1"/>
</dbReference>
<feature type="DNA-binding region" description="OmpR/PhoB-type" evidence="6">
    <location>
        <begin position="1"/>
        <end position="99"/>
    </location>
</feature>
<dbReference type="PROSITE" id="PS51755">
    <property type="entry name" value="OMPR_PHOB"/>
    <property type="match status" value="1"/>
</dbReference>
<dbReference type="SMART" id="SM00028">
    <property type="entry name" value="TPR"/>
    <property type="match status" value="3"/>
</dbReference>
<keyword evidence="4" id="KW-0804">Transcription</keyword>
<organism evidence="8 9">
    <name type="scientific">Amycolatopsis cynarae</name>
    <dbReference type="NCBI Taxonomy" id="2995223"/>
    <lineage>
        <taxon>Bacteria</taxon>
        <taxon>Bacillati</taxon>
        <taxon>Actinomycetota</taxon>
        <taxon>Actinomycetes</taxon>
        <taxon>Pseudonocardiales</taxon>
        <taxon>Pseudonocardiaceae</taxon>
        <taxon>Amycolatopsis</taxon>
    </lineage>
</organism>
<dbReference type="SUPFAM" id="SSF52540">
    <property type="entry name" value="P-loop containing nucleoside triphosphate hydrolases"/>
    <property type="match status" value="1"/>
</dbReference>
<accession>A0ABY7B1Z0</accession>
<dbReference type="EMBL" id="CP113836">
    <property type="protein sequence ID" value="WAL66216.1"/>
    <property type="molecule type" value="Genomic_DNA"/>
</dbReference>
<keyword evidence="9" id="KW-1185">Reference proteome</keyword>
<keyword evidence="2" id="KW-0805">Transcription regulation</keyword>
<dbReference type="Gene3D" id="1.25.40.10">
    <property type="entry name" value="Tetratricopeptide repeat domain"/>
    <property type="match status" value="2"/>
</dbReference>
<dbReference type="SMART" id="SM01043">
    <property type="entry name" value="BTAD"/>
    <property type="match status" value="1"/>
</dbReference>
<dbReference type="Pfam" id="PF13424">
    <property type="entry name" value="TPR_12"/>
    <property type="match status" value="1"/>
</dbReference>
<sequence>MREPLRIQLLGPVRLLSGNRPLAIGGPAVRGLLALLALDADKIVGLDELIDALWGHDPPATARTIVHGNVSLLRRVLRSVQPSDQALIETVAPGYRLIIDPDRIDAHRARILLQRAKTAPLTERAALLAEAHQLWQGPELSDVPVRAPELAELRAAVHGARIDADLALGRHAELIAELSALVRENPRAERTAGQLMRALYYSGRRADALDVYRRVARHVSDSFGIDPGPSLRALHERILNDDLPPVAPALPPAMVDVTRIVPRQLPPAPGPLAGRGAEFAWLDGLPEDGVVVLTGAAGVGKSALVVSWARHASRRFPDGALYAALGGFDPQHPPVEPADVLSQFLQGLGVPLADLPERFGERVALYRSLIEGRRVLVVLDDAASAEQVRPLLPPGTMAVVTSRSRLDGLVVSHAATVRRLDPLARRDSVRLLAELAGTGTAEQHERLAVLCGDLPLALRIIGARLAGAEEWRVEDFLAELAGERTRLTALDIGDASVRAALDVSYRGLSPEAASTFRALGVLAGRSAGPHLVAAIEEVSVPAARARLRELAAHHLLTENGPDVFTQHDLVRLYQRELATRGEHVLDRSLRYYQAVADRARRKLLRVIDPLDFTGLPVVAPALDSVDEALAWFAAEWPNLIATATAAQDAGRHDEVWRLARVANTYRIVRPVWDEWSLLVEIGTASAEASGSAEARAWMLLARCALGLTYELGERSLADAEAALGLSRELPDVRLAIAAKIHRGCALTLLGRYREAIDCLRETAEEAERAGDLGQRVQALNRRADAEKRAGDHAAAIRHQLAALEIDRRLGDDSYVVASLNNVGELHLHLGDSDEALRYAREAVELTANRGFLLQEALSRLTLARILRVRGDREGARAQLGLSVALYRRVSPRITRTMADELAALGLEHS</sequence>
<evidence type="ECO:0000256" key="1">
    <source>
        <dbReference type="ARBA" id="ARBA00005820"/>
    </source>
</evidence>
<evidence type="ECO:0000256" key="6">
    <source>
        <dbReference type="PROSITE-ProRule" id="PRU01091"/>
    </source>
</evidence>
<gene>
    <name evidence="8" type="ORF">ORV05_36180</name>
</gene>
<evidence type="ECO:0000313" key="9">
    <source>
        <dbReference type="Proteomes" id="UP001163203"/>
    </source>
</evidence>
<feature type="domain" description="OmpR/PhoB-type" evidence="7">
    <location>
        <begin position="1"/>
        <end position="99"/>
    </location>
</feature>
<dbReference type="InterPro" id="IPR011990">
    <property type="entry name" value="TPR-like_helical_dom_sf"/>
</dbReference>
<keyword evidence="3 6" id="KW-0238">DNA-binding</keyword>